<dbReference type="AlphaFoldDB" id="A0A1W0W0C3"/>
<name>A0A1W0W0C3_SORBI</name>
<protein>
    <submittedName>
        <fullName evidence="1">Uncharacterized protein</fullName>
    </submittedName>
</protein>
<sequence>MTGLGMVRVIIKLDVIPRQENRWIERTETLEMSCRAAGHLLYSHAGAATRRMASGFGEVEMSEARASHVISDWVQTEFVSQACTACRQVASLLFSLQCKRPKASDVQAMSCPVELFGKAPMI</sequence>
<dbReference type="EMBL" id="CM000762">
    <property type="protein sequence ID" value="OQU87813.1"/>
    <property type="molecule type" value="Genomic_DNA"/>
</dbReference>
<reference evidence="2" key="2">
    <citation type="journal article" date="2018" name="Plant J.">
        <title>The Sorghum bicolor reference genome: improved assembly, gene annotations, a transcriptome atlas, and signatures of genome organization.</title>
        <authorList>
            <person name="McCormick R.F."/>
            <person name="Truong S.K."/>
            <person name="Sreedasyam A."/>
            <person name="Jenkins J."/>
            <person name="Shu S."/>
            <person name="Sims D."/>
            <person name="Kennedy M."/>
            <person name="Amirebrahimi M."/>
            <person name="Weers B.D."/>
            <person name="McKinley B."/>
            <person name="Mattison A."/>
            <person name="Morishige D.T."/>
            <person name="Grimwood J."/>
            <person name="Schmutz J."/>
            <person name="Mullet J.E."/>
        </authorList>
    </citation>
    <scope>NUCLEOTIDE SEQUENCE [LARGE SCALE GENOMIC DNA]</scope>
    <source>
        <strain evidence="2">cv. BTx623</strain>
    </source>
</reference>
<reference evidence="1 2" key="1">
    <citation type="journal article" date="2009" name="Nature">
        <title>The Sorghum bicolor genome and the diversification of grasses.</title>
        <authorList>
            <person name="Paterson A.H."/>
            <person name="Bowers J.E."/>
            <person name="Bruggmann R."/>
            <person name="Dubchak I."/>
            <person name="Grimwood J."/>
            <person name="Gundlach H."/>
            <person name="Haberer G."/>
            <person name="Hellsten U."/>
            <person name="Mitros T."/>
            <person name="Poliakov A."/>
            <person name="Schmutz J."/>
            <person name="Spannagl M."/>
            <person name="Tang H."/>
            <person name="Wang X."/>
            <person name="Wicker T."/>
            <person name="Bharti A.K."/>
            <person name="Chapman J."/>
            <person name="Feltus F.A."/>
            <person name="Gowik U."/>
            <person name="Grigoriev I.V."/>
            <person name="Lyons E."/>
            <person name="Maher C.A."/>
            <person name="Martis M."/>
            <person name="Narechania A."/>
            <person name="Otillar R.P."/>
            <person name="Penning B.W."/>
            <person name="Salamov A.A."/>
            <person name="Wang Y."/>
            <person name="Zhang L."/>
            <person name="Carpita N.C."/>
            <person name="Freeling M."/>
            <person name="Gingle A.R."/>
            <person name="Hash C.T."/>
            <person name="Keller B."/>
            <person name="Klein P."/>
            <person name="Kresovich S."/>
            <person name="McCann M.C."/>
            <person name="Ming R."/>
            <person name="Peterson D.G."/>
            <person name="Mehboob-ur-Rahman"/>
            <person name="Ware D."/>
            <person name="Westhoff P."/>
            <person name="Mayer K.F."/>
            <person name="Messing J."/>
            <person name="Rokhsar D.S."/>
        </authorList>
    </citation>
    <scope>NUCLEOTIDE SEQUENCE [LARGE SCALE GENOMIC DNA]</scope>
    <source>
        <strain evidence="2">cv. BTx623</strain>
    </source>
</reference>
<dbReference type="Proteomes" id="UP000000768">
    <property type="component" value="Chromosome 3"/>
</dbReference>
<dbReference type="InParanoid" id="A0A1W0W0C3"/>
<evidence type="ECO:0000313" key="1">
    <source>
        <dbReference type="EMBL" id="OQU87813.1"/>
    </source>
</evidence>
<proteinExistence type="predicted"/>
<gene>
    <name evidence="1" type="ORF">SORBI_3003G347480</name>
</gene>
<accession>A0A1W0W0C3</accession>
<keyword evidence="2" id="KW-1185">Reference proteome</keyword>
<evidence type="ECO:0000313" key="2">
    <source>
        <dbReference type="Proteomes" id="UP000000768"/>
    </source>
</evidence>
<dbReference type="Gramene" id="OQU87813">
    <property type="protein sequence ID" value="OQU87813"/>
    <property type="gene ID" value="SORBI_3003G347480"/>
</dbReference>
<organism evidence="1 2">
    <name type="scientific">Sorghum bicolor</name>
    <name type="common">Sorghum</name>
    <name type="synonym">Sorghum vulgare</name>
    <dbReference type="NCBI Taxonomy" id="4558"/>
    <lineage>
        <taxon>Eukaryota</taxon>
        <taxon>Viridiplantae</taxon>
        <taxon>Streptophyta</taxon>
        <taxon>Embryophyta</taxon>
        <taxon>Tracheophyta</taxon>
        <taxon>Spermatophyta</taxon>
        <taxon>Magnoliopsida</taxon>
        <taxon>Liliopsida</taxon>
        <taxon>Poales</taxon>
        <taxon>Poaceae</taxon>
        <taxon>PACMAD clade</taxon>
        <taxon>Panicoideae</taxon>
        <taxon>Andropogonodae</taxon>
        <taxon>Andropogoneae</taxon>
        <taxon>Sorghinae</taxon>
        <taxon>Sorghum</taxon>
    </lineage>
</organism>